<dbReference type="EMBL" id="SDAM02000055">
    <property type="protein sequence ID" value="KAH6833879.1"/>
    <property type="molecule type" value="Genomic_DNA"/>
</dbReference>
<dbReference type="AlphaFoldDB" id="A0AAD4JHD2"/>
<keyword evidence="3" id="KW-1185">Reference proteome</keyword>
<evidence type="ECO:0000256" key="1">
    <source>
        <dbReference type="SAM" id="MobiDB-lite"/>
    </source>
</evidence>
<proteinExistence type="predicted"/>
<evidence type="ECO:0000313" key="3">
    <source>
        <dbReference type="Proteomes" id="UP001190926"/>
    </source>
</evidence>
<sequence>VVEDRRDGGDAGISGGSSGEEDEQSSLKDTVFLSILRHPNHPCSYFGLAKEALFKCFGLDSSSESSSSRQHEKRD</sequence>
<organism evidence="2 3">
    <name type="scientific">Perilla frutescens var. hirtella</name>
    <name type="common">Perilla citriodora</name>
    <name type="synonym">Perilla setoyensis</name>
    <dbReference type="NCBI Taxonomy" id="608512"/>
    <lineage>
        <taxon>Eukaryota</taxon>
        <taxon>Viridiplantae</taxon>
        <taxon>Streptophyta</taxon>
        <taxon>Embryophyta</taxon>
        <taxon>Tracheophyta</taxon>
        <taxon>Spermatophyta</taxon>
        <taxon>Magnoliopsida</taxon>
        <taxon>eudicotyledons</taxon>
        <taxon>Gunneridae</taxon>
        <taxon>Pentapetalae</taxon>
        <taxon>asterids</taxon>
        <taxon>lamiids</taxon>
        <taxon>Lamiales</taxon>
        <taxon>Lamiaceae</taxon>
        <taxon>Nepetoideae</taxon>
        <taxon>Elsholtzieae</taxon>
        <taxon>Perilla</taxon>
    </lineage>
</organism>
<reference evidence="2 3" key="1">
    <citation type="journal article" date="2021" name="Nat. Commun.">
        <title>Incipient diploidization of the medicinal plant Perilla within 10,000 years.</title>
        <authorList>
            <person name="Zhang Y."/>
            <person name="Shen Q."/>
            <person name="Leng L."/>
            <person name="Zhang D."/>
            <person name="Chen S."/>
            <person name="Shi Y."/>
            <person name="Ning Z."/>
            <person name="Chen S."/>
        </authorList>
    </citation>
    <scope>NUCLEOTIDE SEQUENCE [LARGE SCALE GENOMIC DNA]</scope>
    <source>
        <strain evidence="3">cv. PC099</strain>
    </source>
</reference>
<name>A0AAD4JHD2_PERFH</name>
<accession>A0AAD4JHD2</accession>
<protein>
    <submittedName>
        <fullName evidence="2">Uncharacterized protein</fullName>
    </submittedName>
</protein>
<feature type="non-terminal residue" evidence="2">
    <location>
        <position position="1"/>
    </location>
</feature>
<dbReference type="Proteomes" id="UP001190926">
    <property type="component" value="Unassembled WGS sequence"/>
</dbReference>
<gene>
    <name evidence="2" type="ORF">C2S53_020936</name>
</gene>
<comment type="caution">
    <text evidence="2">The sequence shown here is derived from an EMBL/GenBank/DDBJ whole genome shotgun (WGS) entry which is preliminary data.</text>
</comment>
<feature type="region of interest" description="Disordered" evidence="1">
    <location>
        <begin position="1"/>
        <end position="26"/>
    </location>
</feature>
<dbReference type="PANTHER" id="PTHR35771">
    <property type="entry name" value="TRANSMEMBRANE PROTEIN-RELATED"/>
    <property type="match status" value="1"/>
</dbReference>
<evidence type="ECO:0000313" key="2">
    <source>
        <dbReference type="EMBL" id="KAH6833879.1"/>
    </source>
</evidence>
<dbReference type="PANTHER" id="PTHR35771:SF3">
    <property type="entry name" value="TRANSMEMBRANE PROTEIN"/>
    <property type="match status" value="1"/>
</dbReference>